<evidence type="ECO:0000313" key="2">
    <source>
        <dbReference type="EMBL" id="QTE03610.1"/>
    </source>
</evidence>
<feature type="compositionally biased region" description="Basic residues" evidence="1">
    <location>
        <begin position="1"/>
        <end position="39"/>
    </location>
</feature>
<proteinExistence type="predicted"/>
<sequence length="302" mass="33728">MRSRVSKRRSSKRTRRPRKTTRRSYRKKTRSMARSRTGSRKAILNLTSRKKRNTMLGFSNTSGTGLSTPVTIKPLVVSGVSGHISLWCATAQTLVTAAATNSVVDQAARTATTCYMRGLTESMRITTNSGRPWFWRRICFLTKARVAEPSPSPINSETPYIDTSQGISRQWLNLSINNSDPLILGIQDKIFRGRQGTDWDDLLVAPTDPTRITVKYDKLRTFRSGNEEGTVASAKLWHPMNHNLVYGDDENADGEDTSPYSTTAKPGMGDYYVVDIIVAGTGATTSDLLQLRSVSTLYWHER</sequence>
<dbReference type="EMBL" id="MW182922">
    <property type="protein sequence ID" value="QTE03610.1"/>
    <property type="molecule type" value="Genomic_DNA"/>
</dbReference>
<organism evidence="2">
    <name type="scientific">Emberiza spodocephala Genomoviridae sp</name>
    <dbReference type="NCBI Taxonomy" id="2814950"/>
    <lineage>
        <taxon>Viruses</taxon>
        <taxon>Monodnaviria</taxon>
        <taxon>Shotokuvirae</taxon>
        <taxon>Cressdnaviricota</taxon>
        <taxon>Repensiviricetes</taxon>
        <taxon>Geplafuvirales</taxon>
        <taxon>Genomoviridae</taxon>
    </lineage>
</organism>
<name>A0A8A4XDC8_9VIRU</name>
<evidence type="ECO:0000256" key="1">
    <source>
        <dbReference type="SAM" id="MobiDB-lite"/>
    </source>
</evidence>
<protein>
    <submittedName>
        <fullName evidence="2">Capsid protein</fullName>
    </submittedName>
</protein>
<accession>A0A8A4XDC8</accession>
<feature type="region of interest" description="Disordered" evidence="1">
    <location>
        <begin position="1"/>
        <end position="41"/>
    </location>
</feature>
<reference evidence="2" key="1">
    <citation type="submission" date="2020-10" db="EMBL/GenBank/DDBJ databases">
        <title>CRESS DNA virus dark matter in the feces of wild birds.</title>
        <authorList>
            <person name="Yang S."/>
            <person name="Zhang W."/>
        </authorList>
    </citation>
    <scope>NUCLEOTIDE SEQUENCE</scope>
    <source>
        <strain evidence="2">Bfb129gen3</strain>
    </source>
</reference>